<dbReference type="EC" id="2.7.13.3" evidence="3"/>
<evidence type="ECO:0000256" key="13">
    <source>
        <dbReference type="ARBA" id="ARBA00023136"/>
    </source>
</evidence>
<feature type="transmembrane region" description="Helical" evidence="15">
    <location>
        <begin position="400"/>
        <end position="422"/>
    </location>
</feature>
<name>A0A7G9FRY6_9FIRM</name>
<keyword evidence="9 17" id="KW-0418">Kinase</keyword>
<keyword evidence="18" id="KW-1185">Reference proteome</keyword>
<dbReference type="SMART" id="SM00388">
    <property type="entry name" value="HisKA"/>
    <property type="match status" value="1"/>
</dbReference>
<dbReference type="PROSITE" id="PS50109">
    <property type="entry name" value="HIS_KIN"/>
    <property type="match status" value="1"/>
</dbReference>
<dbReference type="SUPFAM" id="SSF55874">
    <property type="entry name" value="ATPase domain of HSP90 chaperone/DNA topoisomerase II/histidine kinase"/>
    <property type="match status" value="1"/>
</dbReference>
<keyword evidence="5" id="KW-0597">Phosphoprotein</keyword>
<proteinExistence type="predicted"/>
<dbReference type="CDD" id="cd00082">
    <property type="entry name" value="HisKA"/>
    <property type="match status" value="1"/>
</dbReference>
<dbReference type="InterPro" id="IPR050398">
    <property type="entry name" value="HssS/ArlS-like"/>
</dbReference>
<protein>
    <recommendedName>
        <fullName evidence="3">histidine kinase</fullName>
        <ecNumber evidence="3">2.7.13.3</ecNumber>
    </recommendedName>
</protein>
<dbReference type="PANTHER" id="PTHR45528:SF1">
    <property type="entry name" value="SENSOR HISTIDINE KINASE CPXA"/>
    <property type="match status" value="1"/>
</dbReference>
<keyword evidence="12" id="KW-0902">Two-component regulatory system</keyword>
<dbReference type="InterPro" id="IPR003594">
    <property type="entry name" value="HATPase_dom"/>
</dbReference>
<feature type="transmembrane region" description="Helical" evidence="15">
    <location>
        <begin position="31"/>
        <end position="53"/>
    </location>
</feature>
<dbReference type="Gene3D" id="3.30.565.10">
    <property type="entry name" value="Histidine kinase-like ATPase, C-terminal domain"/>
    <property type="match status" value="1"/>
</dbReference>
<evidence type="ECO:0000256" key="10">
    <source>
        <dbReference type="ARBA" id="ARBA00022840"/>
    </source>
</evidence>
<dbReference type="RefSeq" id="WP_249325295.1">
    <property type="nucleotide sequence ID" value="NZ_CP060633.1"/>
</dbReference>
<accession>A0A7G9FRY6</accession>
<comment type="catalytic activity">
    <reaction evidence="1">
        <text>ATP + protein L-histidine = ADP + protein N-phospho-L-histidine.</text>
        <dbReference type="EC" id="2.7.13.3"/>
    </reaction>
</comment>
<evidence type="ECO:0000256" key="2">
    <source>
        <dbReference type="ARBA" id="ARBA00004651"/>
    </source>
</evidence>
<evidence type="ECO:0000256" key="1">
    <source>
        <dbReference type="ARBA" id="ARBA00000085"/>
    </source>
</evidence>
<feature type="transmembrane region" description="Helical" evidence="15">
    <location>
        <begin position="358"/>
        <end position="380"/>
    </location>
</feature>
<dbReference type="Pfam" id="PF00512">
    <property type="entry name" value="HisKA"/>
    <property type="match status" value="1"/>
</dbReference>
<dbReference type="AlphaFoldDB" id="A0A7G9FRY6"/>
<sequence length="828" mass="93255">MEQVTEAVKAETTENRENRGNRGNRKPAVKWLIIGLIVSLAASGIFTACYGIFERRAESRRNEQYIADPLETSNTITYLYQNCYLLYRDLYNKEHQTSLSYGELYMQPTEGNEWLNDDRKRAEVAYGDTEELTIPEGADPENYAAQGILAAQTGEYLEEHFNTLENSFGQLNNLYDYRIRDTQTGETLSNLADTDIVAEEQSFYLTFVFDAYGNDATLGNTVIGSDTTTLRKTAAEVIRNCGLTRMVDANMGTTIDAGHNTMFRLEMPKNCEITFCISRQAAQSLGQNGQYIYYDQDMNNVSVHFSMGEQYASYYLSGCQQMFLILALLIFLLALVFPGLGEERAWEKVMLLKLPVEAIVVILVVIAGIGSEQVVGLVSWVRSGHALGTVLRGNSAQIQLLTVILTYALNVLAVAALFFIAWCLGVSLRAMRVQGARAYLKQHSLCYLLVPFWKKLWRGMKKGFSIGRDKVVDVYHDAEHFDVTKDAKKLILRIVLWNALILVIVCSLPLGGVTIAVIYSVVLYFVLRRYVSKLQKKYGLLLKATNEIAQGNLNVTIEEDLGVFEPFKPQIYRIEEGFRNAVAEEVKSQRMKSELITNVSHDLKTPLTAIITYVKLLQEPGVTEEQRKEYLETLDRKSLRLKALIEDLFEVSKANSQNITLDIRDVDIVSMVKQVEFEMEDKLADAGLDVRMNLPEEKVIVPLDSQKTFRIFENLFGNIAKYALPGTRVYVNGFTAKDEVTIILKNIAAQELSASGEELTERFVRGDASRNTEGSGLGLAIAKSFTEIQGGKFRIELDGDLFKVVLIWKVKQENKEPENANSAQMENK</sequence>
<dbReference type="InterPro" id="IPR036890">
    <property type="entry name" value="HATPase_C_sf"/>
</dbReference>
<dbReference type="GO" id="GO:0000155">
    <property type="term" value="F:phosphorelay sensor kinase activity"/>
    <property type="evidence" value="ECO:0007669"/>
    <property type="project" value="InterPro"/>
</dbReference>
<dbReference type="GO" id="GO:0005524">
    <property type="term" value="F:ATP binding"/>
    <property type="evidence" value="ECO:0007669"/>
    <property type="project" value="UniProtKB-KW"/>
</dbReference>
<evidence type="ECO:0000256" key="9">
    <source>
        <dbReference type="ARBA" id="ARBA00022777"/>
    </source>
</evidence>
<evidence type="ECO:0000256" key="6">
    <source>
        <dbReference type="ARBA" id="ARBA00022679"/>
    </source>
</evidence>
<keyword evidence="13 15" id="KW-0472">Membrane</keyword>
<dbReference type="PANTHER" id="PTHR45528">
    <property type="entry name" value="SENSOR HISTIDINE KINASE CPXA"/>
    <property type="match status" value="1"/>
</dbReference>
<evidence type="ECO:0000256" key="4">
    <source>
        <dbReference type="ARBA" id="ARBA00022475"/>
    </source>
</evidence>
<organism evidence="17 18">
    <name type="scientific">Simiaoa sunii</name>
    <dbReference type="NCBI Taxonomy" id="2763672"/>
    <lineage>
        <taxon>Bacteria</taxon>
        <taxon>Bacillati</taxon>
        <taxon>Bacillota</taxon>
        <taxon>Clostridia</taxon>
        <taxon>Lachnospirales</taxon>
        <taxon>Lachnospiraceae</taxon>
        <taxon>Simiaoa</taxon>
    </lineage>
</organism>
<dbReference type="EMBL" id="CP060633">
    <property type="protein sequence ID" value="QNM01318.1"/>
    <property type="molecule type" value="Genomic_DNA"/>
</dbReference>
<dbReference type="GO" id="GO:0005886">
    <property type="term" value="C:plasma membrane"/>
    <property type="evidence" value="ECO:0007669"/>
    <property type="project" value="UniProtKB-SubCell"/>
</dbReference>
<dbReference type="SUPFAM" id="SSF47384">
    <property type="entry name" value="Homodimeric domain of signal transducing histidine kinase"/>
    <property type="match status" value="1"/>
</dbReference>
<feature type="transmembrane region" description="Helical" evidence="15">
    <location>
        <begin position="314"/>
        <end position="338"/>
    </location>
</feature>
<dbReference type="FunFam" id="1.10.287.130:FF:000001">
    <property type="entry name" value="Two-component sensor histidine kinase"/>
    <property type="match status" value="1"/>
</dbReference>
<dbReference type="Pfam" id="PF02518">
    <property type="entry name" value="HATPase_c"/>
    <property type="match status" value="1"/>
</dbReference>
<reference evidence="17 18" key="1">
    <citation type="submission" date="2020-08" db="EMBL/GenBank/DDBJ databases">
        <authorList>
            <person name="Liu C."/>
            <person name="Sun Q."/>
        </authorList>
    </citation>
    <scope>NUCLEOTIDE SEQUENCE [LARGE SCALE GENOMIC DNA]</scope>
    <source>
        <strain evidence="17 18">NSJ-8</strain>
    </source>
</reference>
<dbReference type="SMART" id="SM00387">
    <property type="entry name" value="HATPase_c"/>
    <property type="match status" value="1"/>
</dbReference>
<dbReference type="Gene3D" id="1.10.287.130">
    <property type="match status" value="1"/>
</dbReference>
<dbReference type="InterPro" id="IPR003661">
    <property type="entry name" value="HisK_dim/P_dom"/>
</dbReference>
<feature type="transmembrane region" description="Helical" evidence="15">
    <location>
        <begin position="494"/>
        <end position="527"/>
    </location>
</feature>
<evidence type="ECO:0000256" key="12">
    <source>
        <dbReference type="ARBA" id="ARBA00023012"/>
    </source>
</evidence>
<dbReference type="KEGG" id="ssun:H9Q77_09245"/>
<evidence type="ECO:0000256" key="7">
    <source>
        <dbReference type="ARBA" id="ARBA00022692"/>
    </source>
</evidence>
<evidence type="ECO:0000313" key="17">
    <source>
        <dbReference type="EMBL" id="QNM01318.1"/>
    </source>
</evidence>
<evidence type="ECO:0000313" key="18">
    <source>
        <dbReference type="Proteomes" id="UP000515981"/>
    </source>
</evidence>
<evidence type="ECO:0000256" key="3">
    <source>
        <dbReference type="ARBA" id="ARBA00012438"/>
    </source>
</evidence>
<dbReference type="InterPro" id="IPR005467">
    <property type="entry name" value="His_kinase_dom"/>
</dbReference>
<keyword evidence="8" id="KW-0547">Nucleotide-binding</keyword>
<feature type="compositionally biased region" description="Basic and acidic residues" evidence="14">
    <location>
        <begin position="8"/>
        <end position="20"/>
    </location>
</feature>
<keyword evidence="7 15" id="KW-0812">Transmembrane</keyword>
<dbReference type="Proteomes" id="UP000515981">
    <property type="component" value="Chromosome"/>
</dbReference>
<comment type="subcellular location">
    <subcellularLocation>
        <location evidence="2">Cell membrane</location>
        <topology evidence="2">Multi-pass membrane protein</topology>
    </subcellularLocation>
</comment>
<keyword evidence="4" id="KW-1003">Cell membrane</keyword>
<feature type="domain" description="Histidine kinase" evidence="16">
    <location>
        <begin position="598"/>
        <end position="796"/>
    </location>
</feature>
<keyword evidence="10" id="KW-0067">ATP-binding</keyword>
<keyword evidence="11 15" id="KW-1133">Transmembrane helix</keyword>
<evidence type="ECO:0000259" key="16">
    <source>
        <dbReference type="PROSITE" id="PS50109"/>
    </source>
</evidence>
<keyword evidence="6" id="KW-0808">Transferase</keyword>
<evidence type="ECO:0000256" key="14">
    <source>
        <dbReference type="SAM" id="MobiDB-lite"/>
    </source>
</evidence>
<feature type="region of interest" description="Disordered" evidence="14">
    <location>
        <begin position="1"/>
        <end position="23"/>
    </location>
</feature>
<evidence type="ECO:0000256" key="11">
    <source>
        <dbReference type="ARBA" id="ARBA00022989"/>
    </source>
</evidence>
<evidence type="ECO:0000256" key="8">
    <source>
        <dbReference type="ARBA" id="ARBA00022741"/>
    </source>
</evidence>
<evidence type="ECO:0000256" key="15">
    <source>
        <dbReference type="SAM" id="Phobius"/>
    </source>
</evidence>
<gene>
    <name evidence="17" type="ORF">H9Q77_09245</name>
</gene>
<evidence type="ECO:0000256" key="5">
    <source>
        <dbReference type="ARBA" id="ARBA00022553"/>
    </source>
</evidence>
<dbReference type="InterPro" id="IPR036097">
    <property type="entry name" value="HisK_dim/P_sf"/>
</dbReference>